<evidence type="ECO:0000259" key="11">
    <source>
        <dbReference type="Pfam" id="PF00999"/>
    </source>
</evidence>
<evidence type="ECO:0000313" key="13">
    <source>
        <dbReference type="Proteomes" id="UP001595921"/>
    </source>
</evidence>
<evidence type="ECO:0000256" key="6">
    <source>
        <dbReference type="ARBA" id="ARBA00023053"/>
    </source>
</evidence>
<feature type="transmembrane region" description="Helical" evidence="10">
    <location>
        <begin position="74"/>
        <end position="93"/>
    </location>
</feature>
<feature type="transmembrane region" description="Helical" evidence="10">
    <location>
        <begin position="176"/>
        <end position="200"/>
    </location>
</feature>
<feature type="transmembrane region" description="Helical" evidence="10">
    <location>
        <begin position="292"/>
        <end position="311"/>
    </location>
</feature>
<feature type="domain" description="Cation/H+ exchanger transmembrane" evidence="11">
    <location>
        <begin position="21"/>
        <end position="407"/>
    </location>
</feature>
<feature type="transmembrane region" description="Helical" evidence="10">
    <location>
        <begin position="12"/>
        <end position="28"/>
    </location>
</feature>
<dbReference type="InterPro" id="IPR038770">
    <property type="entry name" value="Na+/solute_symporter_sf"/>
</dbReference>
<dbReference type="GO" id="GO:0015297">
    <property type="term" value="F:antiporter activity"/>
    <property type="evidence" value="ECO:0007669"/>
    <property type="project" value="UniProtKB-KW"/>
</dbReference>
<evidence type="ECO:0000256" key="9">
    <source>
        <dbReference type="ARBA" id="ARBA00023201"/>
    </source>
</evidence>
<feature type="transmembrane region" description="Helical" evidence="10">
    <location>
        <begin position="243"/>
        <end position="262"/>
    </location>
</feature>
<keyword evidence="6" id="KW-0915">Sodium</keyword>
<keyword evidence="3" id="KW-0050">Antiport</keyword>
<feature type="transmembrane region" description="Helical" evidence="10">
    <location>
        <begin position="35"/>
        <end position="54"/>
    </location>
</feature>
<keyword evidence="13" id="KW-1185">Reference proteome</keyword>
<evidence type="ECO:0000256" key="5">
    <source>
        <dbReference type="ARBA" id="ARBA00022989"/>
    </source>
</evidence>
<evidence type="ECO:0000256" key="4">
    <source>
        <dbReference type="ARBA" id="ARBA00022692"/>
    </source>
</evidence>
<comment type="caution">
    <text evidence="12">The sequence shown here is derived from an EMBL/GenBank/DDBJ whole genome shotgun (WGS) entry which is preliminary data.</text>
</comment>
<evidence type="ECO:0000256" key="3">
    <source>
        <dbReference type="ARBA" id="ARBA00022449"/>
    </source>
</evidence>
<evidence type="ECO:0000256" key="1">
    <source>
        <dbReference type="ARBA" id="ARBA00004141"/>
    </source>
</evidence>
<gene>
    <name evidence="12" type="ORF">ACFO0N_09470</name>
</gene>
<dbReference type="PANTHER" id="PTHR43562">
    <property type="entry name" value="NAPA-TYPE SODIUM/HYDROGEN ANTIPORTER"/>
    <property type="match status" value="1"/>
</dbReference>
<dbReference type="RefSeq" id="WP_267624210.1">
    <property type="nucleotide sequence ID" value="NZ_JAODIW010000008.1"/>
</dbReference>
<feature type="transmembrane region" description="Helical" evidence="10">
    <location>
        <begin position="206"/>
        <end position="231"/>
    </location>
</feature>
<feature type="transmembrane region" description="Helical" evidence="10">
    <location>
        <begin position="141"/>
        <end position="164"/>
    </location>
</feature>
<proteinExistence type="predicted"/>
<evidence type="ECO:0000256" key="10">
    <source>
        <dbReference type="SAM" id="Phobius"/>
    </source>
</evidence>
<dbReference type="GO" id="GO:0016020">
    <property type="term" value="C:membrane"/>
    <property type="evidence" value="ECO:0007669"/>
    <property type="project" value="UniProtKB-SubCell"/>
</dbReference>
<comment type="subcellular location">
    <subcellularLocation>
        <location evidence="1">Membrane</location>
        <topology evidence="1">Multi-pass membrane protein</topology>
    </subcellularLocation>
</comment>
<keyword evidence="9" id="KW-0739">Sodium transport</keyword>
<protein>
    <submittedName>
        <fullName evidence="12">Cation:proton antiporter</fullName>
    </submittedName>
</protein>
<dbReference type="InterPro" id="IPR006153">
    <property type="entry name" value="Cation/H_exchanger_TM"/>
</dbReference>
<dbReference type="Pfam" id="PF00999">
    <property type="entry name" value="Na_H_Exchanger"/>
    <property type="match status" value="1"/>
</dbReference>
<keyword evidence="7" id="KW-0406">Ion transport</keyword>
<feature type="transmembrane region" description="Helical" evidence="10">
    <location>
        <begin position="356"/>
        <end position="380"/>
    </location>
</feature>
<keyword evidence="8 10" id="KW-0472">Membrane</keyword>
<reference evidence="12 13" key="1">
    <citation type="journal article" date="2019" name="Int. J. Syst. Evol. Microbiol.">
        <title>The Global Catalogue of Microorganisms (GCM) 10K type strain sequencing project: providing services to taxonomists for standard genome sequencing and annotation.</title>
        <authorList>
            <consortium name="The Broad Institute Genomics Platform"/>
            <consortium name="The Broad Institute Genome Sequencing Center for Infectious Disease"/>
            <person name="Wu L."/>
            <person name="Ma J."/>
        </authorList>
    </citation>
    <scope>NUCLEOTIDE SEQUENCE [LARGE SCALE GENOMIC DNA]</scope>
    <source>
        <strain evidence="12 13">CGMCC 1.12553</strain>
    </source>
</reference>
<dbReference type="PANTHER" id="PTHR43562:SF3">
    <property type="entry name" value="SODIUM ION_PROTON EXCHANGER (EUROFUNG)"/>
    <property type="match status" value="1"/>
</dbReference>
<feature type="transmembrane region" description="Helical" evidence="10">
    <location>
        <begin position="386"/>
        <end position="406"/>
    </location>
</feature>
<evidence type="ECO:0000256" key="8">
    <source>
        <dbReference type="ARBA" id="ARBA00023136"/>
    </source>
</evidence>
<dbReference type="Proteomes" id="UP001595921">
    <property type="component" value="Unassembled WGS sequence"/>
</dbReference>
<accession>A0ABD5PB95</accession>
<keyword evidence="4 10" id="KW-0812">Transmembrane</keyword>
<dbReference type="AlphaFoldDB" id="A0ABD5PB95"/>
<keyword evidence="2" id="KW-0813">Transport</keyword>
<dbReference type="GO" id="GO:0006814">
    <property type="term" value="P:sodium ion transport"/>
    <property type="evidence" value="ECO:0007669"/>
    <property type="project" value="UniProtKB-KW"/>
</dbReference>
<feature type="transmembrane region" description="Helical" evidence="10">
    <location>
        <begin position="105"/>
        <end position="129"/>
    </location>
</feature>
<keyword evidence="5 10" id="KW-1133">Transmembrane helix</keyword>
<evidence type="ECO:0000313" key="12">
    <source>
        <dbReference type="EMBL" id="MFC4358177.1"/>
    </source>
</evidence>
<evidence type="ECO:0000256" key="2">
    <source>
        <dbReference type="ARBA" id="ARBA00022448"/>
    </source>
</evidence>
<feature type="transmembrane region" description="Helical" evidence="10">
    <location>
        <begin position="323"/>
        <end position="344"/>
    </location>
</feature>
<name>A0ABD5PB95_9EURY</name>
<sequence>MTLAAGDPALTRFALQLFVVLVVARLLGELAGRAGFAPVVGELLTGLVLGPSLLGWVAPDVFAGLFPAGADDAVALDAVGTLGLLMLLVLAGLETDVGLVRRRLGATTTVAAGSIAVPFAGGFALGWFVPARFLADSGNRVVFALFLATALSISAVPVIARVLLDLGVLGDDAPQVLLAAALVNDALGWLLLSVVAGMAGRGAVDLVGAAVTVAALVLFLLGAVTVGQWLVDAVYARTKPGPPIGHFSTLVLLALGAAALAAELRIEAFLGAFVLGVLVGRTGRLDPHVRETFETVTIAVLAPVFFATAGLRADLTALVDPEVAVLALVTLAVAVGGKFLGAAAGARVAGFDRRDAFGMGAGLNARGALELVVASVGLSLGVLTGATYAVVVLVAVVTSVMAAPLLRWAFASGDGAAGGDGAGA</sequence>
<dbReference type="EMBL" id="JBHSDS010000006">
    <property type="protein sequence ID" value="MFC4358177.1"/>
    <property type="molecule type" value="Genomic_DNA"/>
</dbReference>
<dbReference type="Gene3D" id="1.20.1530.20">
    <property type="match status" value="1"/>
</dbReference>
<organism evidence="12 13">
    <name type="scientific">Halobium salinum</name>
    <dbReference type="NCBI Taxonomy" id="1364940"/>
    <lineage>
        <taxon>Archaea</taxon>
        <taxon>Methanobacteriati</taxon>
        <taxon>Methanobacteriota</taxon>
        <taxon>Stenosarchaea group</taxon>
        <taxon>Halobacteria</taxon>
        <taxon>Halobacteriales</taxon>
        <taxon>Haloferacaceae</taxon>
        <taxon>Halobium</taxon>
    </lineage>
</organism>
<evidence type="ECO:0000256" key="7">
    <source>
        <dbReference type="ARBA" id="ARBA00023065"/>
    </source>
</evidence>